<evidence type="ECO:0000313" key="2">
    <source>
        <dbReference type="EMBL" id="RHN54611.1"/>
    </source>
</evidence>
<reference evidence="1 4" key="1">
    <citation type="journal article" date="2011" name="Nature">
        <title>The Medicago genome provides insight into the evolution of rhizobial symbioses.</title>
        <authorList>
            <person name="Young N.D."/>
            <person name="Debelle F."/>
            <person name="Oldroyd G.E."/>
            <person name="Geurts R."/>
            <person name="Cannon S.B."/>
            <person name="Udvardi M.K."/>
            <person name="Benedito V.A."/>
            <person name="Mayer K.F."/>
            <person name="Gouzy J."/>
            <person name="Schoof H."/>
            <person name="Van de Peer Y."/>
            <person name="Proost S."/>
            <person name="Cook D.R."/>
            <person name="Meyers B.C."/>
            <person name="Spannagl M."/>
            <person name="Cheung F."/>
            <person name="De Mita S."/>
            <person name="Krishnakumar V."/>
            <person name="Gundlach H."/>
            <person name="Zhou S."/>
            <person name="Mudge J."/>
            <person name="Bharti A.K."/>
            <person name="Murray J.D."/>
            <person name="Naoumkina M.A."/>
            <person name="Rosen B."/>
            <person name="Silverstein K.A."/>
            <person name="Tang H."/>
            <person name="Rombauts S."/>
            <person name="Zhao P.X."/>
            <person name="Zhou P."/>
            <person name="Barbe V."/>
            <person name="Bardou P."/>
            <person name="Bechner M."/>
            <person name="Bellec A."/>
            <person name="Berger A."/>
            <person name="Berges H."/>
            <person name="Bidwell S."/>
            <person name="Bisseling T."/>
            <person name="Choisne N."/>
            <person name="Couloux A."/>
            <person name="Denny R."/>
            <person name="Deshpande S."/>
            <person name="Dai X."/>
            <person name="Doyle J.J."/>
            <person name="Dudez A.M."/>
            <person name="Farmer A.D."/>
            <person name="Fouteau S."/>
            <person name="Franken C."/>
            <person name="Gibelin C."/>
            <person name="Gish J."/>
            <person name="Goldstein S."/>
            <person name="Gonzalez A.J."/>
            <person name="Green P.J."/>
            <person name="Hallab A."/>
            <person name="Hartog M."/>
            <person name="Hua A."/>
            <person name="Humphray S.J."/>
            <person name="Jeong D.H."/>
            <person name="Jing Y."/>
            <person name="Jocker A."/>
            <person name="Kenton S.M."/>
            <person name="Kim D.J."/>
            <person name="Klee K."/>
            <person name="Lai H."/>
            <person name="Lang C."/>
            <person name="Lin S."/>
            <person name="Macmil S.L."/>
            <person name="Magdelenat G."/>
            <person name="Matthews L."/>
            <person name="McCorrison J."/>
            <person name="Monaghan E.L."/>
            <person name="Mun J.H."/>
            <person name="Najar F.Z."/>
            <person name="Nicholson C."/>
            <person name="Noirot C."/>
            <person name="O'Bleness M."/>
            <person name="Paule C.R."/>
            <person name="Poulain J."/>
            <person name="Prion F."/>
            <person name="Qin B."/>
            <person name="Qu C."/>
            <person name="Retzel E.F."/>
            <person name="Riddle C."/>
            <person name="Sallet E."/>
            <person name="Samain S."/>
            <person name="Samson N."/>
            <person name="Sanders I."/>
            <person name="Saurat O."/>
            <person name="Scarpelli C."/>
            <person name="Schiex T."/>
            <person name="Segurens B."/>
            <person name="Severin A.J."/>
            <person name="Sherrier D.J."/>
            <person name="Shi R."/>
            <person name="Sims S."/>
            <person name="Singer S.R."/>
            <person name="Sinharoy S."/>
            <person name="Sterck L."/>
            <person name="Viollet A."/>
            <person name="Wang B.B."/>
            <person name="Wang K."/>
            <person name="Wang M."/>
            <person name="Wang X."/>
            <person name="Warfsmann J."/>
            <person name="Weissenbach J."/>
            <person name="White D.D."/>
            <person name="White J.D."/>
            <person name="Wiley G.B."/>
            <person name="Wincker P."/>
            <person name="Xing Y."/>
            <person name="Yang L."/>
            <person name="Yao Z."/>
            <person name="Ying F."/>
            <person name="Zhai J."/>
            <person name="Zhou L."/>
            <person name="Zuber A."/>
            <person name="Denarie J."/>
            <person name="Dixon R.A."/>
            <person name="May G.D."/>
            <person name="Schwartz D.C."/>
            <person name="Rogers J."/>
            <person name="Quetier F."/>
            <person name="Town C.D."/>
            <person name="Roe B.A."/>
        </authorList>
    </citation>
    <scope>NUCLEOTIDE SEQUENCE [LARGE SCALE GENOMIC DNA]</scope>
    <source>
        <strain evidence="1">A17</strain>
        <strain evidence="3 4">cv. Jemalong A17</strain>
    </source>
</reference>
<evidence type="ECO:0000313" key="1">
    <source>
        <dbReference type="EMBL" id="AES95493.2"/>
    </source>
</evidence>
<dbReference type="EnsemblPlants" id="AES95493">
    <property type="protein sequence ID" value="AES95493"/>
    <property type="gene ID" value="MTR_5g026130"/>
</dbReference>
<dbReference type="EMBL" id="CM001221">
    <property type="protein sequence ID" value="AES95493.2"/>
    <property type="molecule type" value="Genomic_DNA"/>
</dbReference>
<dbReference type="Proteomes" id="UP000002051">
    <property type="component" value="Chromosome 5"/>
</dbReference>
<evidence type="ECO:0000313" key="5">
    <source>
        <dbReference type="Proteomes" id="UP000265566"/>
    </source>
</evidence>
<organism evidence="1 4">
    <name type="scientific">Medicago truncatula</name>
    <name type="common">Barrel medic</name>
    <name type="synonym">Medicago tribuloides</name>
    <dbReference type="NCBI Taxonomy" id="3880"/>
    <lineage>
        <taxon>Eukaryota</taxon>
        <taxon>Viridiplantae</taxon>
        <taxon>Streptophyta</taxon>
        <taxon>Embryophyta</taxon>
        <taxon>Tracheophyta</taxon>
        <taxon>Spermatophyta</taxon>
        <taxon>Magnoliopsida</taxon>
        <taxon>eudicotyledons</taxon>
        <taxon>Gunneridae</taxon>
        <taxon>Pentapetalae</taxon>
        <taxon>rosids</taxon>
        <taxon>fabids</taxon>
        <taxon>Fabales</taxon>
        <taxon>Fabaceae</taxon>
        <taxon>Papilionoideae</taxon>
        <taxon>50 kb inversion clade</taxon>
        <taxon>NPAAA clade</taxon>
        <taxon>Hologalegina</taxon>
        <taxon>IRL clade</taxon>
        <taxon>Trifolieae</taxon>
        <taxon>Medicago</taxon>
    </lineage>
</organism>
<reference evidence="2" key="5">
    <citation type="journal article" date="2018" name="Nat. Plants">
        <title>Whole-genome landscape of Medicago truncatula symbiotic genes.</title>
        <authorList>
            <person name="Pecrix Y."/>
            <person name="Gamas P."/>
            <person name="Carrere S."/>
        </authorList>
    </citation>
    <scope>NUCLEOTIDE SEQUENCE</scope>
    <source>
        <tissue evidence="2">Leaves</tissue>
    </source>
</reference>
<keyword evidence="4" id="KW-1185">Reference proteome</keyword>
<dbReference type="HOGENOM" id="CLU_2149592_0_0_1"/>
<name>G7K5E3_MEDTR</name>
<dbReference type="Proteomes" id="UP000265566">
    <property type="component" value="Chromosome 5"/>
</dbReference>
<gene>
    <name evidence="1" type="ordered locus">MTR_5g026130</name>
    <name evidence="2" type="ORF">MtrunA17_Chr5g0408791</name>
</gene>
<reference evidence="5" key="4">
    <citation type="journal article" date="2018" name="Nat. Plants">
        <title>Whole-genome landscape of Medicago truncatula symbiotic genes.</title>
        <authorList>
            <person name="Pecrix Y."/>
            <person name="Staton S.E."/>
            <person name="Sallet E."/>
            <person name="Lelandais-Briere C."/>
            <person name="Moreau S."/>
            <person name="Carrere S."/>
            <person name="Blein T."/>
            <person name="Jardinaud M.F."/>
            <person name="Latrasse D."/>
            <person name="Zouine M."/>
            <person name="Zahm M."/>
            <person name="Kreplak J."/>
            <person name="Mayjonade B."/>
            <person name="Satge C."/>
            <person name="Perez M."/>
            <person name="Cauet S."/>
            <person name="Marande W."/>
            <person name="Chantry-Darmon C."/>
            <person name="Lopez-Roques C."/>
            <person name="Bouchez O."/>
            <person name="Berard A."/>
            <person name="Debelle F."/>
            <person name="Munos S."/>
            <person name="Bendahmane A."/>
            <person name="Berges H."/>
            <person name="Niebel A."/>
            <person name="Buitink J."/>
            <person name="Frugier F."/>
            <person name="Benhamed M."/>
            <person name="Crespi M."/>
            <person name="Gouzy J."/>
            <person name="Gamas P."/>
        </authorList>
    </citation>
    <scope>NUCLEOTIDE SEQUENCE [LARGE SCALE GENOMIC DNA]</scope>
    <source>
        <strain evidence="5">cv. Jemalong A17</strain>
    </source>
</reference>
<evidence type="ECO:0000313" key="4">
    <source>
        <dbReference type="Proteomes" id="UP000002051"/>
    </source>
</evidence>
<sequence length="112" mass="13298">MEARPSVVKRNMITRSISYQDSHTQEIEPLSLVDSMNEKTFRELIRRTSMITLLLVWHEEEGRKENDDAGREGEKLNWGYLLLCCCHEEGKKYLKKIDEDLRKKKKREDDGK</sequence>
<evidence type="ECO:0000313" key="3">
    <source>
        <dbReference type="EnsemblPlants" id="AES95493"/>
    </source>
</evidence>
<accession>A0A0C3XEQ8</accession>
<protein>
    <submittedName>
        <fullName evidence="1 3">Uncharacterized protein</fullName>
    </submittedName>
</protein>
<reference evidence="3" key="3">
    <citation type="submission" date="2015-04" db="UniProtKB">
        <authorList>
            <consortium name="EnsemblPlants"/>
        </authorList>
    </citation>
    <scope>IDENTIFICATION</scope>
    <source>
        <strain evidence="3">cv. Jemalong A17</strain>
    </source>
</reference>
<dbReference type="EMBL" id="PSQE01000005">
    <property type="protein sequence ID" value="RHN54611.1"/>
    <property type="molecule type" value="Genomic_DNA"/>
</dbReference>
<dbReference type="Gramene" id="rna29679">
    <property type="protein sequence ID" value="RHN54611.1"/>
    <property type="gene ID" value="gene29679"/>
</dbReference>
<dbReference type="AlphaFoldDB" id="G7K5E3"/>
<accession>G7K5E3</accession>
<proteinExistence type="predicted"/>
<reference evidence="1 4" key="2">
    <citation type="journal article" date="2014" name="BMC Genomics">
        <title>An improved genome release (version Mt4.0) for the model legume Medicago truncatula.</title>
        <authorList>
            <person name="Tang H."/>
            <person name="Krishnakumar V."/>
            <person name="Bidwell S."/>
            <person name="Rosen B."/>
            <person name="Chan A."/>
            <person name="Zhou S."/>
            <person name="Gentzbittel L."/>
            <person name="Childs K.L."/>
            <person name="Yandell M."/>
            <person name="Gundlach H."/>
            <person name="Mayer K.F."/>
            <person name="Schwartz D.C."/>
            <person name="Town C.D."/>
        </authorList>
    </citation>
    <scope>GENOME REANNOTATION</scope>
    <source>
        <strain evidence="3 4">cv. Jemalong A17</strain>
    </source>
</reference>